<dbReference type="Proteomes" id="UP000798808">
    <property type="component" value="Unassembled WGS sequence"/>
</dbReference>
<organism evidence="3 4">
    <name type="scientific">Fulvivirga kasyanovii</name>
    <dbReference type="NCBI Taxonomy" id="396812"/>
    <lineage>
        <taxon>Bacteria</taxon>
        <taxon>Pseudomonadati</taxon>
        <taxon>Bacteroidota</taxon>
        <taxon>Cytophagia</taxon>
        <taxon>Cytophagales</taxon>
        <taxon>Fulvivirgaceae</taxon>
        <taxon>Fulvivirga</taxon>
    </lineage>
</organism>
<evidence type="ECO:0000313" key="4">
    <source>
        <dbReference type="Proteomes" id="UP000798808"/>
    </source>
</evidence>
<dbReference type="Pfam" id="PF13568">
    <property type="entry name" value="OMP_b-brl_2"/>
    <property type="match status" value="1"/>
</dbReference>
<feature type="domain" description="Outer membrane protein beta-barrel" evidence="2">
    <location>
        <begin position="21"/>
        <end position="183"/>
    </location>
</feature>
<dbReference type="RefSeq" id="WP_155172882.1">
    <property type="nucleotide sequence ID" value="NZ_BAAAFL010000051.1"/>
</dbReference>
<evidence type="ECO:0000313" key="3">
    <source>
        <dbReference type="EMBL" id="MTI26080.1"/>
    </source>
</evidence>
<keyword evidence="4" id="KW-1185">Reference proteome</keyword>
<feature type="chain" id="PRO_5046442386" evidence="1">
    <location>
        <begin position="21"/>
        <end position="216"/>
    </location>
</feature>
<sequence length="216" mass="23333">MKRILLITALFCISAGLANAQIKIGIKEGLNVASIDYTTPLLDTETSALASFHLGAFFHYSLVEHFGLQAELMYSGQGAKIDFKDYGVLTKNKLNYLSLPLLAKYHASSGFTAEAGFSLDFLLSAKQSYEEIDAISGSGLQLTEQDLKDGLTGVDTKFLFGVGYEMASGLSFNARFAAGLSNISKSVDENDPNYIGEEESFNSVFQLGVGFPLYGN</sequence>
<dbReference type="EMBL" id="SMLW01000561">
    <property type="protein sequence ID" value="MTI26080.1"/>
    <property type="molecule type" value="Genomic_DNA"/>
</dbReference>
<keyword evidence="1" id="KW-0732">Signal</keyword>
<gene>
    <name evidence="3" type="ORF">E1163_14070</name>
</gene>
<proteinExistence type="predicted"/>
<feature type="signal peptide" evidence="1">
    <location>
        <begin position="1"/>
        <end position="20"/>
    </location>
</feature>
<protein>
    <submittedName>
        <fullName evidence="3">PorT family protein</fullName>
    </submittedName>
</protein>
<accession>A0ABW9RQB5</accession>
<evidence type="ECO:0000259" key="2">
    <source>
        <dbReference type="Pfam" id="PF13568"/>
    </source>
</evidence>
<evidence type="ECO:0000256" key="1">
    <source>
        <dbReference type="SAM" id="SignalP"/>
    </source>
</evidence>
<dbReference type="InterPro" id="IPR025665">
    <property type="entry name" value="Beta-barrel_OMP_2"/>
</dbReference>
<name>A0ABW9RQB5_9BACT</name>
<comment type="caution">
    <text evidence="3">The sequence shown here is derived from an EMBL/GenBank/DDBJ whole genome shotgun (WGS) entry which is preliminary data.</text>
</comment>
<reference evidence="3 4" key="1">
    <citation type="submission" date="2019-02" db="EMBL/GenBank/DDBJ databases">
        <authorList>
            <person name="Goldberg S.R."/>
            <person name="Haltli B.A."/>
            <person name="Correa H."/>
            <person name="Russell K.G."/>
        </authorList>
    </citation>
    <scope>NUCLEOTIDE SEQUENCE [LARGE SCALE GENOMIC DNA]</scope>
    <source>
        <strain evidence="3 4">JCM 16186</strain>
    </source>
</reference>